<evidence type="ECO:0000256" key="11">
    <source>
        <dbReference type="SAM" id="MobiDB-lite"/>
    </source>
</evidence>
<dbReference type="PRINTS" id="PR00987">
    <property type="entry name" value="TRNASYNTHGLU"/>
</dbReference>
<dbReference type="SUPFAM" id="SSF52374">
    <property type="entry name" value="Nucleotidylyl transferase"/>
    <property type="match status" value="1"/>
</dbReference>
<dbReference type="EC" id="6.1.1.18" evidence="1 9"/>
<gene>
    <name evidence="15" type="ORF">QN326_07130</name>
</gene>
<evidence type="ECO:0000256" key="2">
    <source>
        <dbReference type="ARBA" id="ARBA00022490"/>
    </source>
</evidence>
<evidence type="ECO:0000256" key="1">
    <source>
        <dbReference type="ARBA" id="ARBA00012836"/>
    </source>
</evidence>
<evidence type="ECO:0000256" key="10">
    <source>
        <dbReference type="RuleBase" id="RU363037"/>
    </source>
</evidence>
<comment type="similarity">
    <text evidence="10">Belongs to the class-I aminoacyl-tRNA synthetase family.</text>
</comment>
<keyword evidence="5 10" id="KW-0067">ATP-binding</keyword>
<dbReference type="EMBL" id="CP128414">
    <property type="protein sequence ID" value="WZX02660.1"/>
    <property type="molecule type" value="Genomic_DNA"/>
</dbReference>
<dbReference type="InterPro" id="IPR050132">
    <property type="entry name" value="Gln/Glu-tRNA_Ligase"/>
</dbReference>
<dbReference type="Proteomes" id="UP001483898">
    <property type="component" value="Chromosome"/>
</dbReference>
<keyword evidence="2" id="KW-0963">Cytoplasm</keyword>
<dbReference type="PANTHER" id="PTHR43097:SF5">
    <property type="entry name" value="GLUTAMATE--TRNA LIGASE"/>
    <property type="match status" value="1"/>
</dbReference>
<sequence length="604" mass="70255">METKTKIPKQIFSQTKPPKKPKPQINQIKRKRTYKMQKQSNFIKTIIQKDLQSGKCSQIITRFPPEPNGFLHLGHARAIIINFELAHFFEGKTLLRYDDTNPSKEKQIYVNAILNDIKWLGYTPYKITFASDYFPQMYQMAFFLIKQGKAYVDDQTAEQIAQSRGNLTQKGTNSPYRNRSIEENILLFEQMKKGKFVEGSKVLRAKIDMQSPNLNLRDPILYRILSAFTLKQKHWHIFPTYDYAHPLEDSFENITHSLCSLEFEDHRPLYDWIIKETKAKHTPRQIEFGRLNLTQTLMSKRHLNNLVEKNLVTGWDDPRMPTLSGIRKKGYTPEAIKNFVLETGLSKVNSQVKQEMLESFVRDDLKGKSLPRMAVINPLKLTITNFPENQIENLKAPWTNNFHTCKCCNTSQTQGKTPEQNQEQTKGKEQTQEREIYFSRHLYIEKDDFALQKPDKNYKRLTLGEEVRLFHAYFVKAYDVVKNNKGEITEILATYDPQTKSGSGFKDRKPNGTIHFVEAKTACKATFNFFAPLLCTNGNFNYKSWHIKKGFVESSLQKSCCCKNHLQFLRQGYFAADKITKDTNGKTQELNFNEVVSLKSNPQK</sequence>
<dbReference type="InterPro" id="IPR014729">
    <property type="entry name" value="Rossmann-like_a/b/a_fold"/>
</dbReference>
<evidence type="ECO:0000256" key="8">
    <source>
        <dbReference type="ARBA" id="ARBA00048270"/>
    </source>
</evidence>
<evidence type="ECO:0000256" key="7">
    <source>
        <dbReference type="ARBA" id="ARBA00023146"/>
    </source>
</evidence>
<keyword evidence="3 10" id="KW-0436">Ligase</keyword>
<evidence type="ECO:0000256" key="3">
    <source>
        <dbReference type="ARBA" id="ARBA00022598"/>
    </source>
</evidence>
<keyword evidence="4 10" id="KW-0547">Nucleotide-binding</keyword>
<accession>A0ABZ3CDC5</accession>
<keyword evidence="6 10" id="KW-0648">Protein biosynthesis</keyword>
<evidence type="ECO:0000256" key="4">
    <source>
        <dbReference type="ARBA" id="ARBA00022741"/>
    </source>
</evidence>
<dbReference type="Pfam" id="PF00749">
    <property type="entry name" value="tRNA-synt_1c"/>
    <property type="match status" value="1"/>
</dbReference>
<keyword evidence="16" id="KW-1185">Reference proteome</keyword>
<dbReference type="InterPro" id="IPR001412">
    <property type="entry name" value="aa-tRNA-synth_I_CS"/>
</dbReference>
<dbReference type="SUPFAM" id="SSF50715">
    <property type="entry name" value="Ribosomal protein L25-like"/>
    <property type="match status" value="1"/>
</dbReference>
<dbReference type="InterPro" id="IPR011035">
    <property type="entry name" value="Ribosomal_bL25/Gln-tRNA_synth"/>
</dbReference>
<feature type="region of interest" description="Disordered" evidence="11">
    <location>
        <begin position="1"/>
        <end position="24"/>
    </location>
</feature>
<evidence type="ECO:0000259" key="12">
    <source>
        <dbReference type="Pfam" id="PF00749"/>
    </source>
</evidence>
<dbReference type="InterPro" id="IPR020059">
    <property type="entry name" value="Glu/Gln-tRNA-synth_Ib_codon-bd"/>
</dbReference>
<dbReference type="Gene3D" id="2.40.240.10">
    <property type="entry name" value="Ribosomal Protein L25, Chain P"/>
    <property type="match status" value="2"/>
</dbReference>
<proteinExistence type="inferred from homology"/>
<evidence type="ECO:0000256" key="6">
    <source>
        <dbReference type="ARBA" id="ARBA00022917"/>
    </source>
</evidence>
<evidence type="ECO:0000259" key="14">
    <source>
        <dbReference type="Pfam" id="PF20974"/>
    </source>
</evidence>
<evidence type="ECO:0000256" key="9">
    <source>
        <dbReference type="NCBIfam" id="TIGR00440"/>
    </source>
</evidence>
<feature type="domain" description="Glutamyl/glutaminyl-tRNA synthetase class Ib anti-codon binding" evidence="13">
    <location>
        <begin position="424"/>
        <end position="496"/>
    </location>
</feature>
<reference evidence="15" key="1">
    <citation type="submission" date="2023-06" db="EMBL/GenBank/DDBJ databases">
        <title>Complete Genome of Candidatus Phytoplasma asteris M8.</title>
        <authorList>
            <person name="Toth R."/>
            <person name="Ilic A.-M."/>
            <person name="Huettel B."/>
            <person name="Duduk B."/>
            <person name="Kube M."/>
        </authorList>
    </citation>
    <scope>NUCLEOTIDE SEQUENCE [LARGE SCALE GENOMIC DNA]</scope>
    <source>
        <strain evidence="15">M8</strain>
    </source>
</reference>
<evidence type="ECO:0000259" key="13">
    <source>
        <dbReference type="Pfam" id="PF03950"/>
    </source>
</evidence>
<feature type="region of interest" description="Disordered" evidence="11">
    <location>
        <begin position="410"/>
        <end position="431"/>
    </location>
</feature>
<dbReference type="NCBIfam" id="TIGR00440">
    <property type="entry name" value="glnS"/>
    <property type="match status" value="1"/>
</dbReference>
<dbReference type="InterPro" id="IPR004514">
    <property type="entry name" value="Gln-tRNA-synth"/>
</dbReference>
<evidence type="ECO:0000313" key="16">
    <source>
        <dbReference type="Proteomes" id="UP001483898"/>
    </source>
</evidence>
<feature type="domain" description="Glutamyl/glutaminyl-tRNA synthetase class Ib catalytic" evidence="12">
    <location>
        <begin position="59"/>
        <end position="366"/>
    </location>
</feature>
<feature type="domain" description="tRNA synthetases class I (E and Q) anti-codon binding" evidence="14">
    <location>
        <begin position="513"/>
        <end position="577"/>
    </location>
</feature>
<dbReference type="PANTHER" id="PTHR43097">
    <property type="entry name" value="GLUTAMINE-TRNA LIGASE"/>
    <property type="match status" value="1"/>
</dbReference>
<comment type="catalytic activity">
    <reaction evidence="8">
        <text>tRNA(Gln) + L-glutamine + ATP = L-glutaminyl-tRNA(Gln) + AMP + diphosphate</text>
        <dbReference type="Rhea" id="RHEA:20121"/>
        <dbReference type="Rhea" id="RHEA-COMP:9662"/>
        <dbReference type="Rhea" id="RHEA-COMP:9681"/>
        <dbReference type="ChEBI" id="CHEBI:30616"/>
        <dbReference type="ChEBI" id="CHEBI:33019"/>
        <dbReference type="ChEBI" id="CHEBI:58359"/>
        <dbReference type="ChEBI" id="CHEBI:78442"/>
        <dbReference type="ChEBI" id="CHEBI:78521"/>
        <dbReference type="ChEBI" id="CHEBI:456215"/>
        <dbReference type="EC" id="6.1.1.18"/>
    </reaction>
</comment>
<organism evidence="15 16">
    <name type="scientific">Candidatus Phytoplasma asteris</name>
    <dbReference type="NCBI Taxonomy" id="85620"/>
    <lineage>
        <taxon>Bacteria</taxon>
        <taxon>Bacillati</taxon>
        <taxon>Mycoplasmatota</taxon>
        <taxon>Mollicutes</taxon>
        <taxon>Acholeplasmatales</taxon>
        <taxon>Acholeplasmataceae</taxon>
        <taxon>Candidatus Phytoplasma</taxon>
        <taxon>16SrI (Aster yellows group)</taxon>
    </lineage>
</organism>
<dbReference type="PROSITE" id="PS00178">
    <property type="entry name" value="AA_TRNA_LIGASE_I"/>
    <property type="match status" value="1"/>
</dbReference>
<name>A0ABZ3CDC5_9MOLU</name>
<dbReference type="InterPro" id="IPR020058">
    <property type="entry name" value="Glu/Gln-tRNA-synth_Ib_cat-dom"/>
</dbReference>
<keyword evidence="7 10" id="KW-0030">Aminoacyl-tRNA synthetase</keyword>
<dbReference type="InterPro" id="IPR000924">
    <property type="entry name" value="Glu/Gln-tRNA-synth"/>
</dbReference>
<dbReference type="Gene3D" id="3.40.50.620">
    <property type="entry name" value="HUPs"/>
    <property type="match status" value="1"/>
</dbReference>
<dbReference type="InterPro" id="IPR049437">
    <property type="entry name" value="tRNA-synt_1c_C2"/>
</dbReference>
<protein>
    <recommendedName>
        <fullName evidence="1 9">Glutamine--tRNA ligase</fullName>
        <ecNumber evidence="1 9">6.1.1.18</ecNumber>
    </recommendedName>
</protein>
<evidence type="ECO:0000313" key="15">
    <source>
        <dbReference type="EMBL" id="WZX02660.1"/>
    </source>
</evidence>
<dbReference type="InterPro" id="IPR020056">
    <property type="entry name" value="Rbsml_bL25/Gln-tRNA_synth_N"/>
</dbReference>
<evidence type="ECO:0000256" key="5">
    <source>
        <dbReference type="ARBA" id="ARBA00022840"/>
    </source>
</evidence>
<dbReference type="Pfam" id="PF20974">
    <property type="entry name" value="tRNA-synt_1c_C2"/>
    <property type="match status" value="1"/>
</dbReference>
<dbReference type="Pfam" id="PF03950">
    <property type="entry name" value="tRNA-synt_1c_C"/>
    <property type="match status" value="1"/>
</dbReference>